<feature type="transmembrane region" description="Helical" evidence="7">
    <location>
        <begin position="64"/>
        <end position="82"/>
    </location>
</feature>
<feature type="transmembrane region" description="Helical" evidence="7">
    <location>
        <begin position="94"/>
        <end position="112"/>
    </location>
</feature>
<feature type="transmembrane region" description="Helical" evidence="7">
    <location>
        <begin position="236"/>
        <end position="254"/>
    </location>
</feature>
<keyword evidence="5 7" id="KW-0472">Membrane</keyword>
<evidence type="ECO:0000256" key="7">
    <source>
        <dbReference type="SAM" id="Phobius"/>
    </source>
</evidence>
<keyword evidence="4 7" id="KW-1133">Transmembrane helix</keyword>
<feature type="transmembrane region" description="Helical" evidence="7">
    <location>
        <begin position="38"/>
        <end position="58"/>
    </location>
</feature>
<keyword evidence="10" id="KW-1185">Reference proteome</keyword>
<reference evidence="9 10" key="1">
    <citation type="submission" date="2016-09" db="EMBL/GenBank/DDBJ databases">
        <title>Pseudonocardia autotrophica DSM535, a candidate organism with high potential of specific P450 cytochromes.</title>
        <authorList>
            <person name="Grumaz C."/>
            <person name="Vainshtein Y."/>
            <person name="Kirstahler P."/>
            <person name="Sohn K."/>
        </authorList>
    </citation>
    <scope>NUCLEOTIDE SEQUENCE [LARGE SCALE GENOMIC DNA]</scope>
    <source>
        <strain evidence="9 10">DSM 535</strain>
    </source>
</reference>
<dbReference type="Proteomes" id="UP000194360">
    <property type="component" value="Unassembled WGS sequence"/>
</dbReference>
<dbReference type="InterPro" id="IPR000620">
    <property type="entry name" value="EamA_dom"/>
</dbReference>
<proteinExistence type="inferred from homology"/>
<feature type="region of interest" description="Disordered" evidence="6">
    <location>
        <begin position="311"/>
        <end position="331"/>
    </location>
</feature>
<dbReference type="STRING" id="2074.BG845_01125"/>
<sequence length="331" mass="33619">MRGQQPPVQAGAGKQGVSGAYRDLVSARPFAERVPAPLLFLVGGTSVYVGAALAVGLFDRLAPSAVAELRLIGAALILLAWRRPGGDAWRGVRLVRAGLFGLATALMNVAYYEAIARLPLGTTVAIEFTGPVLVAALASRRFRDFGAVGLAAAGVLLIADVQWSGSPSGVLWALAAAAMWAAYILLGKRVARAGSGIDDLATGFTVAAVLLLPLLLLGTDGSFGVANLAPLVDPLVLALTVGLGVLSSVVPYVLDQIVLRRVGQARFAVLLALLPATATGIGVVMLGQLPGGLEAVGILLVILAVAVRSRDGDEPVPGPVGAGGELPGRAP</sequence>
<evidence type="ECO:0000256" key="3">
    <source>
        <dbReference type="ARBA" id="ARBA00022692"/>
    </source>
</evidence>
<comment type="caution">
    <text evidence="9">The sequence shown here is derived from an EMBL/GenBank/DDBJ whole genome shotgun (WGS) entry which is preliminary data.</text>
</comment>
<evidence type="ECO:0000256" key="2">
    <source>
        <dbReference type="ARBA" id="ARBA00007362"/>
    </source>
</evidence>
<feature type="transmembrane region" description="Helical" evidence="7">
    <location>
        <begin position="145"/>
        <end position="163"/>
    </location>
</feature>
<dbReference type="GO" id="GO:0016020">
    <property type="term" value="C:membrane"/>
    <property type="evidence" value="ECO:0007669"/>
    <property type="project" value="UniProtKB-SubCell"/>
</dbReference>
<dbReference type="SUPFAM" id="SSF103481">
    <property type="entry name" value="Multidrug resistance efflux transporter EmrE"/>
    <property type="match status" value="2"/>
</dbReference>
<dbReference type="PANTHER" id="PTHR32322:SF2">
    <property type="entry name" value="EAMA DOMAIN-CONTAINING PROTEIN"/>
    <property type="match status" value="1"/>
</dbReference>
<keyword evidence="3 7" id="KW-0812">Transmembrane</keyword>
<name>A0A1Y2N5Y2_PSEAH</name>
<evidence type="ECO:0000256" key="6">
    <source>
        <dbReference type="SAM" id="MobiDB-lite"/>
    </source>
</evidence>
<dbReference type="PANTHER" id="PTHR32322">
    <property type="entry name" value="INNER MEMBRANE TRANSPORTER"/>
    <property type="match status" value="1"/>
</dbReference>
<feature type="domain" description="EamA" evidence="8">
    <location>
        <begin position="168"/>
        <end position="307"/>
    </location>
</feature>
<feature type="transmembrane region" description="Helical" evidence="7">
    <location>
        <begin position="118"/>
        <end position="138"/>
    </location>
</feature>
<organism evidence="9 10">
    <name type="scientific">Pseudonocardia autotrophica</name>
    <name type="common">Amycolata autotrophica</name>
    <name type="synonym">Nocardia autotrophica</name>
    <dbReference type="NCBI Taxonomy" id="2074"/>
    <lineage>
        <taxon>Bacteria</taxon>
        <taxon>Bacillati</taxon>
        <taxon>Actinomycetota</taxon>
        <taxon>Actinomycetes</taxon>
        <taxon>Pseudonocardiales</taxon>
        <taxon>Pseudonocardiaceae</taxon>
        <taxon>Pseudonocardia</taxon>
    </lineage>
</organism>
<accession>A0A1Y2N5Y2</accession>
<dbReference type="InterPro" id="IPR050638">
    <property type="entry name" value="AA-Vitamin_Transporters"/>
</dbReference>
<evidence type="ECO:0000259" key="8">
    <source>
        <dbReference type="Pfam" id="PF00892"/>
    </source>
</evidence>
<evidence type="ECO:0000256" key="4">
    <source>
        <dbReference type="ARBA" id="ARBA00022989"/>
    </source>
</evidence>
<gene>
    <name evidence="9" type="primary">rhtA</name>
    <name evidence="9" type="ORF">BG845_01125</name>
</gene>
<dbReference type="Pfam" id="PF00892">
    <property type="entry name" value="EamA"/>
    <property type="match status" value="1"/>
</dbReference>
<feature type="transmembrane region" description="Helical" evidence="7">
    <location>
        <begin position="266"/>
        <end position="285"/>
    </location>
</feature>
<feature type="transmembrane region" description="Helical" evidence="7">
    <location>
        <begin position="199"/>
        <end position="216"/>
    </location>
</feature>
<comment type="similarity">
    <text evidence="2">Belongs to the EamA transporter family.</text>
</comment>
<evidence type="ECO:0000256" key="5">
    <source>
        <dbReference type="ARBA" id="ARBA00023136"/>
    </source>
</evidence>
<comment type="subcellular location">
    <subcellularLocation>
        <location evidence="1">Membrane</location>
        <topology evidence="1">Multi-pass membrane protein</topology>
    </subcellularLocation>
</comment>
<dbReference type="OrthoDB" id="9815120at2"/>
<dbReference type="InterPro" id="IPR037185">
    <property type="entry name" value="EmrE-like"/>
</dbReference>
<evidence type="ECO:0000313" key="9">
    <source>
        <dbReference type="EMBL" id="OSY42883.1"/>
    </source>
</evidence>
<feature type="compositionally biased region" description="Gly residues" evidence="6">
    <location>
        <begin position="320"/>
        <end position="331"/>
    </location>
</feature>
<evidence type="ECO:0000313" key="10">
    <source>
        <dbReference type="Proteomes" id="UP000194360"/>
    </source>
</evidence>
<dbReference type="EMBL" id="MIGB01000004">
    <property type="protein sequence ID" value="OSY42883.1"/>
    <property type="molecule type" value="Genomic_DNA"/>
</dbReference>
<dbReference type="AlphaFoldDB" id="A0A1Y2N5Y2"/>
<protein>
    <submittedName>
        <fullName evidence="9">Threonine/homoserine exporter RhtA</fullName>
    </submittedName>
</protein>
<evidence type="ECO:0000256" key="1">
    <source>
        <dbReference type="ARBA" id="ARBA00004141"/>
    </source>
</evidence>
<feature type="transmembrane region" description="Helical" evidence="7">
    <location>
        <begin position="169"/>
        <end position="187"/>
    </location>
</feature>